<organism evidence="2 3">
    <name type="scientific">Gymnopilus dilepis</name>
    <dbReference type="NCBI Taxonomy" id="231916"/>
    <lineage>
        <taxon>Eukaryota</taxon>
        <taxon>Fungi</taxon>
        <taxon>Dikarya</taxon>
        <taxon>Basidiomycota</taxon>
        <taxon>Agaricomycotina</taxon>
        <taxon>Agaricomycetes</taxon>
        <taxon>Agaricomycetidae</taxon>
        <taxon>Agaricales</taxon>
        <taxon>Agaricineae</taxon>
        <taxon>Hymenogastraceae</taxon>
        <taxon>Gymnopilus</taxon>
    </lineage>
</organism>
<protein>
    <submittedName>
        <fullName evidence="2">Uncharacterized protein</fullName>
    </submittedName>
</protein>
<feature type="non-terminal residue" evidence="2">
    <location>
        <position position="1"/>
    </location>
</feature>
<dbReference type="Proteomes" id="UP000284706">
    <property type="component" value="Unassembled WGS sequence"/>
</dbReference>
<reference evidence="2 3" key="1">
    <citation type="journal article" date="2018" name="Evol. Lett.">
        <title>Horizontal gene cluster transfer increased hallucinogenic mushroom diversity.</title>
        <authorList>
            <person name="Reynolds H.T."/>
            <person name="Vijayakumar V."/>
            <person name="Gluck-Thaler E."/>
            <person name="Korotkin H.B."/>
            <person name="Matheny P.B."/>
            <person name="Slot J.C."/>
        </authorList>
    </citation>
    <scope>NUCLEOTIDE SEQUENCE [LARGE SCALE GENOMIC DNA]</scope>
    <source>
        <strain evidence="2 3">SRW20</strain>
    </source>
</reference>
<gene>
    <name evidence="2" type="ORF">CVT26_006384</name>
</gene>
<keyword evidence="3" id="KW-1185">Reference proteome</keyword>
<evidence type="ECO:0000313" key="3">
    <source>
        <dbReference type="Proteomes" id="UP000284706"/>
    </source>
</evidence>
<sequence>PSASSIPTSAKAQEEEVAAATSNPEAGDVKHCRQIGTHNTVMDARVNSSNNGGTVGRQEEKTEARTIEVHWHPRRSDASCKSEVSILKQERRGRGYLPLPRGARQAAAAAATSRREPCGDELVNGRVHQRGGWTGVREGGGHVVGDFGGGRDVDGGDGARGRVSYEGGGHVPMPVMLDETALAAATSHRASRGVKNSQPKLAPTSQRGRQRRRRKAEERGRRGEARRREVMFELHVRTSVDARHVTYGKVQTQNRLCVCTFLSVCSTNAITRRVERDVDSCLLKRRGSTRPDAFRVQGSPSLYRLTGNRRNGINGMCIVDPALSPSFHHASSSSSSLHRSFRPSLQRGCGLHQDRWGRRHIGGTHGVGGPTGADKGVRFCPALAPSLPPSPCKSEPGVDIFPFSSTTPPHLPRVEERVGGGSFASANQHTAVAVAVAVATSLPSLRSRRRAGRVVGTTRSRHPHFVARARLHLPRIEERDGGGSSAVAAAATLLACHQAESVGRLLEVAPGSPLLLVHSTSCGAGWCYRTLLPPTHAIDLAVASASPCARGYRVDACSIAVMADTPHPSSARLSRTWAACCRADSPRPYPPLLANASWRWSRSDRPARSLAVELVNSLGNGDPPNCPPRLQGVKVVNVCEDAGPSTALP</sequence>
<dbReference type="EMBL" id="NHYE01001359">
    <property type="protein sequence ID" value="PPQ96535.1"/>
    <property type="molecule type" value="Genomic_DNA"/>
</dbReference>
<feature type="compositionally biased region" description="Basic and acidic residues" evidence="1">
    <location>
        <begin position="215"/>
        <end position="225"/>
    </location>
</feature>
<comment type="caution">
    <text evidence="2">The sequence shown here is derived from an EMBL/GenBank/DDBJ whole genome shotgun (WGS) entry which is preliminary data.</text>
</comment>
<dbReference type="AlphaFoldDB" id="A0A409Y0L8"/>
<evidence type="ECO:0000256" key="1">
    <source>
        <dbReference type="SAM" id="MobiDB-lite"/>
    </source>
</evidence>
<dbReference type="InParanoid" id="A0A409Y0L8"/>
<feature type="region of interest" description="Disordered" evidence="1">
    <location>
        <begin position="184"/>
        <end position="225"/>
    </location>
</feature>
<accession>A0A409Y0L8</accession>
<feature type="compositionally biased region" description="Polar residues" evidence="1">
    <location>
        <begin position="194"/>
        <end position="205"/>
    </location>
</feature>
<name>A0A409Y0L8_9AGAR</name>
<proteinExistence type="predicted"/>
<evidence type="ECO:0000313" key="2">
    <source>
        <dbReference type="EMBL" id="PPQ96535.1"/>
    </source>
</evidence>
<feature type="region of interest" description="Disordered" evidence="1">
    <location>
        <begin position="1"/>
        <end position="30"/>
    </location>
</feature>
<feature type="compositionally biased region" description="Polar residues" evidence="1">
    <location>
        <begin position="1"/>
        <end position="11"/>
    </location>
</feature>